<name>A0A6A6UKV7_9PEZI</name>
<dbReference type="FunFam" id="2.60.120.10:FF:000033">
    <property type="entry name" value="Centromere protein C 1"/>
    <property type="match status" value="1"/>
</dbReference>
<feature type="region of interest" description="Disordered" evidence="7">
    <location>
        <begin position="46"/>
        <end position="506"/>
    </location>
</feature>
<evidence type="ECO:0000256" key="7">
    <source>
        <dbReference type="SAM" id="MobiDB-lite"/>
    </source>
</evidence>
<evidence type="ECO:0000256" key="2">
    <source>
        <dbReference type="ARBA" id="ARBA00010291"/>
    </source>
</evidence>
<evidence type="ECO:0000256" key="5">
    <source>
        <dbReference type="ARBA" id="ARBA00057947"/>
    </source>
</evidence>
<dbReference type="InterPro" id="IPR028386">
    <property type="entry name" value="CENP-C/Mif2/cnp3"/>
</dbReference>
<comment type="similarity">
    <text evidence="2">Belongs to the CENP-C/MIF2 family.</text>
</comment>
<feature type="compositionally biased region" description="Basic and acidic residues" evidence="7">
    <location>
        <begin position="228"/>
        <end position="248"/>
    </location>
</feature>
<evidence type="ECO:0000256" key="6">
    <source>
        <dbReference type="ARBA" id="ARBA00075033"/>
    </source>
</evidence>
<dbReference type="InterPro" id="IPR025974">
    <property type="entry name" value="Mif2/CENP-C_cupin"/>
</dbReference>
<evidence type="ECO:0000313" key="10">
    <source>
        <dbReference type="EMBL" id="KAF2672161.1"/>
    </source>
</evidence>
<feature type="compositionally biased region" description="Basic residues" evidence="7">
    <location>
        <begin position="342"/>
        <end position="352"/>
    </location>
</feature>
<dbReference type="OrthoDB" id="1939643at2759"/>
<feature type="compositionally biased region" description="Low complexity" evidence="7">
    <location>
        <begin position="429"/>
        <end position="438"/>
    </location>
</feature>
<accession>A0A6A6UKV7</accession>
<keyword evidence="4" id="KW-0539">Nucleus</keyword>
<evidence type="ECO:0000313" key="11">
    <source>
        <dbReference type="Proteomes" id="UP000799302"/>
    </source>
</evidence>
<comment type="function">
    <text evidence="5">Component of the kinetochore, a multiprotein complex that assembles on centromeric DNA and attaches chromosomes to spindle microtubules, mediating chromosome segregation and sister chromatid segregation during meiosis and mitosis. Component of the inner kinetochore constitutive centromere-associated network (CCAN), which serves as a structural platform for outer kinetochore assembly.</text>
</comment>
<dbReference type="CDD" id="cd06993">
    <property type="entry name" value="cupin_CENP-C_C"/>
    <property type="match status" value="1"/>
</dbReference>
<gene>
    <name evidence="10" type="ORF">BT63DRAFT_422661</name>
</gene>
<organism evidence="10 11">
    <name type="scientific">Microthyrium microscopicum</name>
    <dbReference type="NCBI Taxonomy" id="703497"/>
    <lineage>
        <taxon>Eukaryota</taxon>
        <taxon>Fungi</taxon>
        <taxon>Dikarya</taxon>
        <taxon>Ascomycota</taxon>
        <taxon>Pezizomycotina</taxon>
        <taxon>Dothideomycetes</taxon>
        <taxon>Dothideomycetes incertae sedis</taxon>
        <taxon>Microthyriales</taxon>
        <taxon>Microthyriaceae</taxon>
        <taxon>Microthyrium</taxon>
    </lineage>
</organism>
<feature type="region of interest" description="Disordered" evidence="7">
    <location>
        <begin position="1"/>
        <end position="33"/>
    </location>
</feature>
<dbReference type="PANTHER" id="PTHR16684">
    <property type="entry name" value="CENTROMERE PROTEIN C"/>
    <property type="match status" value="1"/>
</dbReference>
<dbReference type="AlphaFoldDB" id="A0A6A6UKV7"/>
<feature type="domain" description="Mif2 N-terminal" evidence="9">
    <location>
        <begin position="14"/>
        <end position="142"/>
    </location>
</feature>
<dbReference type="InterPro" id="IPR011051">
    <property type="entry name" value="RmlC_Cupin_sf"/>
</dbReference>
<comment type="subcellular location">
    <subcellularLocation>
        <location evidence="1">Nucleus</location>
    </subcellularLocation>
</comment>
<dbReference type="GO" id="GO:0000776">
    <property type="term" value="C:kinetochore"/>
    <property type="evidence" value="ECO:0007669"/>
    <property type="project" value="InterPro"/>
</dbReference>
<dbReference type="InterPro" id="IPR014710">
    <property type="entry name" value="RmlC-like_jellyroll"/>
</dbReference>
<evidence type="ECO:0000259" key="8">
    <source>
        <dbReference type="Pfam" id="PF11699"/>
    </source>
</evidence>
<dbReference type="InterPro" id="IPR028929">
    <property type="entry name" value="Mif2_N"/>
</dbReference>
<feature type="compositionally biased region" description="Basic and acidic residues" evidence="7">
    <location>
        <begin position="447"/>
        <end position="467"/>
    </location>
</feature>
<keyword evidence="3" id="KW-0238">DNA-binding</keyword>
<dbReference type="Pfam" id="PF15624">
    <property type="entry name" value="Mif2_N"/>
    <property type="match status" value="1"/>
</dbReference>
<feature type="compositionally biased region" description="Basic and acidic residues" evidence="7">
    <location>
        <begin position="393"/>
        <end position="402"/>
    </location>
</feature>
<dbReference type="InterPro" id="IPR017956">
    <property type="entry name" value="AT_hook_DNA-bd_motif"/>
</dbReference>
<reference evidence="10" key="1">
    <citation type="journal article" date="2020" name="Stud. Mycol.">
        <title>101 Dothideomycetes genomes: a test case for predicting lifestyles and emergence of pathogens.</title>
        <authorList>
            <person name="Haridas S."/>
            <person name="Albert R."/>
            <person name="Binder M."/>
            <person name="Bloem J."/>
            <person name="Labutti K."/>
            <person name="Salamov A."/>
            <person name="Andreopoulos B."/>
            <person name="Baker S."/>
            <person name="Barry K."/>
            <person name="Bills G."/>
            <person name="Bluhm B."/>
            <person name="Cannon C."/>
            <person name="Castanera R."/>
            <person name="Culley D."/>
            <person name="Daum C."/>
            <person name="Ezra D."/>
            <person name="Gonzalez J."/>
            <person name="Henrissat B."/>
            <person name="Kuo A."/>
            <person name="Liang C."/>
            <person name="Lipzen A."/>
            <person name="Lutzoni F."/>
            <person name="Magnuson J."/>
            <person name="Mondo S."/>
            <person name="Nolan M."/>
            <person name="Ohm R."/>
            <person name="Pangilinan J."/>
            <person name="Park H.-J."/>
            <person name="Ramirez L."/>
            <person name="Alfaro M."/>
            <person name="Sun H."/>
            <person name="Tritt A."/>
            <person name="Yoshinaga Y."/>
            <person name="Zwiers L.-H."/>
            <person name="Turgeon B."/>
            <person name="Goodwin S."/>
            <person name="Spatafora J."/>
            <person name="Crous P."/>
            <person name="Grigoriev I."/>
        </authorList>
    </citation>
    <scope>NUCLEOTIDE SEQUENCE</scope>
    <source>
        <strain evidence="10">CBS 115976</strain>
    </source>
</reference>
<proteinExistence type="inferred from homology"/>
<dbReference type="GO" id="GO:0051382">
    <property type="term" value="P:kinetochore assembly"/>
    <property type="evidence" value="ECO:0007669"/>
    <property type="project" value="InterPro"/>
</dbReference>
<dbReference type="GO" id="GO:0051455">
    <property type="term" value="P:spindle attachment to meiosis I kinetochore"/>
    <property type="evidence" value="ECO:0007669"/>
    <property type="project" value="TreeGrafter"/>
</dbReference>
<feature type="compositionally biased region" description="Polar residues" evidence="7">
    <location>
        <begin position="320"/>
        <end position="341"/>
    </location>
</feature>
<evidence type="ECO:0000256" key="3">
    <source>
        <dbReference type="ARBA" id="ARBA00023125"/>
    </source>
</evidence>
<feature type="compositionally biased region" description="Acidic residues" evidence="7">
    <location>
        <begin position="403"/>
        <end position="423"/>
    </location>
</feature>
<protein>
    <recommendedName>
        <fullName evidence="6">CENP-C homolog</fullName>
    </recommendedName>
</protein>
<evidence type="ECO:0000256" key="1">
    <source>
        <dbReference type="ARBA" id="ARBA00004123"/>
    </source>
</evidence>
<sequence length="730" mass="80601">MAPARSKRANTNQYFDVGREGRKTGVTVAPQKQDQFGLESIDAVFSSPRRSPALKPSNGNDTLLSKDMEVSRGSAADPTEILTARRILKSTNSHLPPPSLKSPRKTNIGSSPRRHSSVGASARRSSMGPPIRSSAVSRKLNFQPDQPRPSIEGSPIRSHITRGQRQSYSADVYDLPPSSESPRPEQATHNINSIAEANEDEGYGDSQVDPATQLMEEQAMAGLEEQELPIHDDHIYQDGDDVYHEEPHNMYPSGPLEAPEEDEGQISSPIAQKKKRGRPRKSDNSVIEALETIEDSIEIAMEPEPKPKKKAGRPRKSDQEAATNAPNTARSRAKNPQTTTKRQAKGKGKGKAKVVSSVDEELLDPELMDVSAARNDSSLMPPPGNKSSRKRKPTESDYKVSENDDEDDEDVYEDPGVDSESASEEAGHVSESSVSEVGPSKKRKATKYSDREESSSSKRMRTSEERGSAPPTKSLFSQKSQRPGARELQIQREMTPADAAYTTTRRGRRVMKPVAAWKNEKVLRNYDGEVVEVLRTDEVLQKKNPRKRGAARGQKQPALLQVIEEDESLQEEDEEDPLEEWERERGIVEGEVEGYDPEIDTGTGEWITQELAKSQQGIITVENLGGDFKFGRILQESFFGAGIMELPVGGSKGRRNSRKMHMCFFVSEGKVSVTIANTTFAISKGGTWQIPRGNTYSIKNVGAKTATLFFAQGAEKIYEPPADEDEEEES</sequence>
<dbReference type="GO" id="GO:0051315">
    <property type="term" value="P:attachment of mitotic spindle microtubules to kinetochore"/>
    <property type="evidence" value="ECO:0007669"/>
    <property type="project" value="TreeGrafter"/>
</dbReference>
<dbReference type="PANTHER" id="PTHR16684:SF11">
    <property type="entry name" value="CENTROMERE PROTEIN C"/>
    <property type="match status" value="1"/>
</dbReference>
<feature type="domain" description="Mif2/CENP-C cupin" evidence="8">
    <location>
        <begin position="628"/>
        <end position="712"/>
    </location>
</feature>
<dbReference type="GO" id="GO:0019237">
    <property type="term" value="F:centromeric DNA binding"/>
    <property type="evidence" value="ECO:0007669"/>
    <property type="project" value="InterPro"/>
</dbReference>
<dbReference type="SUPFAM" id="SSF51182">
    <property type="entry name" value="RmlC-like cupins"/>
    <property type="match status" value="1"/>
</dbReference>
<evidence type="ECO:0000259" key="9">
    <source>
        <dbReference type="Pfam" id="PF15624"/>
    </source>
</evidence>
<dbReference type="Pfam" id="PF11699">
    <property type="entry name" value="CENP-C_C"/>
    <property type="match status" value="1"/>
</dbReference>
<dbReference type="Gene3D" id="2.60.120.10">
    <property type="entry name" value="Jelly Rolls"/>
    <property type="match status" value="1"/>
</dbReference>
<dbReference type="Proteomes" id="UP000799302">
    <property type="component" value="Unassembled WGS sequence"/>
</dbReference>
<keyword evidence="11" id="KW-1185">Reference proteome</keyword>
<dbReference type="SMART" id="SM00384">
    <property type="entry name" value="AT_hook"/>
    <property type="match status" value="2"/>
</dbReference>
<dbReference type="GO" id="GO:0005634">
    <property type="term" value="C:nucleus"/>
    <property type="evidence" value="ECO:0007669"/>
    <property type="project" value="UniProtKB-SubCell"/>
</dbReference>
<evidence type="ECO:0000256" key="4">
    <source>
        <dbReference type="ARBA" id="ARBA00023242"/>
    </source>
</evidence>
<dbReference type="EMBL" id="MU004232">
    <property type="protein sequence ID" value="KAF2672161.1"/>
    <property type="molecule type" value="Genomic_DNA"/>
</dbReference>
<feature type="compositionally biased region" description="Acidic residues" evidence="7">
    <location>
        <begin position="358"/>
        <end position="367"/>
    </location>
</feature>